<gene>
    <name evidence="1" type="ORF">KM295_07395</name>
</gene>
<proteinExistence type="predicted"/>
<accession>A0A9R1CT30</accession>
<dbReference type="Proteomes" id="UP001139494">
    <property type="component" value="Unassembled WGS sequence"/>
</dbReference>
<comment type="caution">
    <text evidence="1">The sequence shown here is derived from an EMBL/GenBank/DDBJ whole genome shotgun (WGS) entry which is preliminary data.</text>
</comment>
<organism evidence="1 2">
    <name type="scientific">Natronomonas aquatica</name>
    <dbReference type="NCBI Taxonomy" id="2841590"/>
    <lineage>
        <taxon>Archaea</taxon>
        <taxon>Methanobacteriati</taxon>
        <taxon>Methanobacteriota</taxon>
        <taxon>Stenosarchaea group</taxon>
        <taxon>Halobacteria</taxon>
        <taxon>Halobacteriales</taxon>
        <taxon>Natronomonadaceae</taxon>
        <taxon>Natronomonas</taxon>
    </lineage>
</organism>
<evidence type="ECO:0000313" key="2">
    <source>
        <dbReference type="Proteomes" id="UP001139494"/>
    </source>
</evidence>
<keyword evidence="2" id="KW-1185">Reference proteome</keyword>
<name>A0A9R1CT30_9EURY</name>
<dbReference type="AlphaFoldDB" id="A0A9R1CT30"/>
<reference evidence="1" key="1">
    <citation type="journal article" date="2023" name="Front. Microbiol.">
        <title>Genomic-based phylogenetic and metabolic analyses of the genus Natronomonas, and description of Natronomonas aquatica sp. nov.</title>
        <authorList>
            <person name="Garcia-Roldan A."/>
            <person name="Duran-Viseras A."/>
            <person name="de la Haba R.R."/>
            <person name="Corral P."/>
            <person name="Sanchez-Porro C."/>
            <person name="Ventosa A."/>
        </authorList>
    </citation>
    <scope>NUCLEOTIDE SEQUENCE</scope>
    <source>
        <strain evidence="1">F2-12</strain>
    </source>
</reference>
<dbReference type="RefSeq" id="WP_256029327.1">
    <property type="nucleotide sequence ID" value="NZ_JAHLKM010000007.1"/>
</dbReference>
<dbReference type="EMBL" id="JAHLKM010000007">
    <property type="protein sequence ID" value="MCQ4333303.1"/>
    <property type="molecule type" value="Genomic_DNA"/>
</dbReference>
<protein>
    <submittedName>
        <fullName evidence="1">Uncharacterized protein</fullName>
    </submittedName>
</protein>
<sequence>MSDYTIYIDALPEGDWFQSLSSQLKGAELVKLQSAEAPPVVKELTSYDRPDIILLRDGDPVLVLEKTGHVPTGKNPLQRVARMVKAAEMGVTGVFFTPYEAMKHGTHSGRCNANYRLIESLRRIGEVHNVEMLIPPWPSDNEYELIRDGSEDELVGAFVDQFLTNDCDPNVPAANKIRKRTQEEVERILNEHPPYERPPRSVDIADTDDYLGRIRGKLNRRPPDPLPKRSESVVCTFDMSPSSCRRVDPYGGAQFVYDYLYCRTGPSRSERRRNLVLQIPRVPKETWLDKNPYKPQNKSSLWYKCADAIELEDAVLTDLEQYRQS</sequence>
<evidence type="ECO:0000313" key="1">
    <source>
        <dbReference type="EMBL" id="MCQ4333303.1"/>
    </source>
</evidence>